<keyword evidence="2" id="KW-1185">Reference proteome</keyword>
<evidence type="ECO:0000313" key="1">
    <source>
        <dbReference type="EMBL" id="SFK57776.1"/>
    </source>
</evidence>
<gene>
    <name evidence="1" type="ORF">SAMN04488498_108176</name>
</gene>
<dbReference type="RefSeq" id="WP_210249684.1">
    <property type="nucleotide sequence ID" value="NZ_FOSL01000008.1"/>
</dbReference>
<sequence>MTSRISEISVHELLKTFLKYENLRLRAVRRLDVPATNRNFLKAVAASDSLSQTAAGRAEIEKLLTHPMPYIRVRAAGAVMTWAPEKAIPVFGRMLDADLSAISSVDERLDIRIDSQDWLYQHFQIRSSDRNDLIEPLKAYGIELSYRDRTGWR</sequence>
<organism evidence="1 2">
    <name type="scientific">Neomesorhizobium albiziae</name>
    <dbReference type="NCBI Taxonomy" id="335020"/>
    <lineage>
        <taxon>Bacteria</taxon>
        <taxon>Pseudomonadati</taxon>
        <taxon>Pseudomonadota</taxon>
        <taxon>Alphaproteobacteria</taxon>
        <taxon>Hyphomicrobiales</taxon>
        <taxon>Phyllobacteriaceae</taxon>
        <taxon>Neomesorhizobium</taxon>
    </lineage>
</organism>
<protein>
    <submittedName>
        <fullName evidence="1">Uncharacterized protein</fullName>
    </submittedName>
</protein>
<reference evidence="1 2" key="1">
    <citation type="submission" date="2016-10" db="EMBL/GenBank/DDBJ databases">
        <authorList>
            <person name="Varghese N."/>
            <person name="Submissions S."/>
        </authorList>
    </citation>
    <scope>NUCLEOTIDE SEQUENCE [LARGE SCALE GENOMIC DNA]</scope>
    <source>
        <strain evidence="1 2">DSM 21822</strain>
    </source>
</reference>
<evidence type="ECO:0000313" key="2">
    <source>
        <dbReference type="Proteomes" id="UP000323300"/>
    </source>
</evidence>
<dbReference type="Proteomes" id="UP000323300">
    <property type="component" value="Unassembled WGS sequence"/>
</dbReference>
<proteinExistence type="predicted"/>
<dbReference type="Gene3D" id="1.25.40.70">
    <property type="entry name" value="Phosphatidylinositol 3-kinase, accessory domain (PIK)"/>
    <property type="match status" value="1"/>
</dbReference>
<name>A0A1I4AQ44_9HYPH</name>
<dbReference type="InterPro" id="IPR042236">
    <property type="entry name" value="PI3K_accessory_sf"/>
</dbReference>
<dbReference type="InterPro" id="IPR016024">
    <property type="entry name" value="ARM-type_fold"/>
</dbReference>
<accession>A0A1I4AQ44</accession>
<dbReference type="AlphaFoldDB" id="A0A1I4AQ44"/>
<dbReference type="EMBL" id="FOSL01000008">
    <property type="protein sequence ID" value="SFK57776.1"/>
    <property type="molecule type" value="Genomic_DNA"/>
</dbReference>
<dbReference type="SUPFAM" id="SSF48371">
    <property type="entry name" value="ARM repeat"/>
    <property type="match status" value="1"/>
</dbReference>